<name>A0AC58SLM7_TOBAC</name>
<organism evidence="1 2">
    <name type="scientific">Nicotiana tabacum</name>
    <name type="common">Common tobacco</name>
    <dbReference type="NCBI Taxonomy" id="4097"/>
    <lineage>
        <taxon>Eukaryota</taxon>
        <taxon>Viridiplantae</taxon>
        <taxon>Streptophyta</taxon>
        <taxon>Embryophyta</taxon>
        <taxon>Tracheophyta</taxon>
        <taxon>Spermatophyta</taxon>
        <taxon>Magnoliopsida</taxon>
        <taxon>eudicotyledons</taxon>
        <taxon>Gunneridae</taxon>
        <taxon>Pentapetalae</taxon>
        <taxon>asterids</taxon>
        <taxon>lamiids</taxon>
        <taxon>Solanales</taxon>
        <taxon>Solanaceae</taxon>
        <taxon>Nicotianoideae</taxon>
        <taxon>Nicotianeae</taxon>
        <taxon>Nicotiana</taxon>
    </lineage>
</organism>
<sequence length="160" mass="17521">MIWTKAMLSCSIWLAEATFAANARAQKHTSAGYSAAKQIPYDNQGPKPPSSPAISHTSRLPLHVASTDVVHRSRRTISLAEMQAKRAQGLCYFCDEKYTTGHKCNLPKQLLVLKLEGPDTLPTEEGDNISEAEKLLEERTVAEEGHPHISLCALAGIQRA</sequence>
<dbReference type="Proteomes" id="UP000790787">
    <property type="component" value="Chromosome 14"/>
</dbReference>
<evidence type="ECO:0000313" key="1">
    <source>
        <dbReference type="Proteomes" id="UP000790787"/>
    </source>
</evidence>
<gene>
    <name evidence="2" type="primary">LOC142168767</name>
</gene>
<evidence type="ECO:0000313" key="2">
    <source>
        <dbReference type="RefSeq" id="XP_075085866.1"/>
    </source>
</evidence>
<reference evidence="2" key="2">
    <citation type="submission" date="2025-08" db="UniProtKB">
        <authorList>
            <consortium name="RefSeq"/>
        </authorList>
    </citation>
    <scope>IDENTIFICATION</scope>
    <source>
        <tissue evidence="2">Leaf</tissue>
    </source>
</reference>
<dbReference type="RefSeq" id="XP_075085866.1">
    <property type="nucleotide sequence ID" value="XM_075229765.1"/>
</dbReference>
<protein>
    <submittedName>
        <fullName evidence="2">Uncharacterized protein LOC142168767</fullName>
    </submittedName>
</protein>
<keyword evidence="1" id="KW-1185">Reference proteome</keyword>
<reference evidence="1" key="1">
    <citation type="journal article" date="2014" name="Nat. Commun.">
        <title>The tobacco genome sequence and its comparison with those of tomato and potato.</title>
        <authorList>
            <person name="Sierro N."/>
            <person name="Battey J.N."/>
            <person name="Ouadi S."/>
            <person name="Bakaher N."/>
            <person name="Bovet L."/>
            <person name="Willig A."/>
            <person name="Goepfert S."/>
            <person name="Peitsch M.C."/>
            <person name="Ivanov N.V."/>
        </authorList>
    </citation>
    <scope>NUCLEOTIDE SEQUENCE [LARGE SCALE GENOMIC DNA]</scope>
</reference>
<proteinExistence type="predicted"/>
<accession>A0AC58SLM7</accession>